<gene>
    <name evidence="1" type="ORF">HPB47_020663</name>
</gene>
<proteinExistence type="predicted"/>
<evidence type="ECO:0000313" key="2">
    <source>
        <dbReference type="Proteomes" id="UP000805193"/>
    </source>
</evidence>
<dbReference type="EMBL" id="JABSTQ010009131">
    <property type="protein sequence ID" value="KAG0432630.1"/>
    <property type="molecule type" value="Genomic_DNA"/>
</dbReference>
<keyword evidence="2" id="KW-1185">Reference proteome</keyword>
<name>A0AC60QEU3_IXOPE</name>
<reference evidence="1 2" key="1">
    <citation type="journal article" date="2020" name="Cell">
        <title>Large-Scale Comparative Analyses of Tick Genomes Elucidate Their Genetic Diversity and Vector Capacities.</title>
        <authorList>
            <consortium name="Tick Genome and Microbiome Consortium (TIGMIC)"/>
            <person name="Jia N."/>
            <person name="Wang J."/>
            <person name="Shi W."/>
            <person name="Du L."/>
            <person name="Sun Y."/>
            <person name="Zhan W."/>
            <person name="Jiang J.F."/>
            <person name="Wang Q."/>
            <person name="Zhang B."/>
            <person name="Ji P."/>
            <person name="Bell-Sakyi L."/>
            <person name="Cui X.M."/>
            <person name="Yuan T.T."/>
            <person name="Jiang B.G."/>
            <person name="Yang W.F."/>
            <person name="Lam T.T."/>
            <person name="Chang Q.C."/>
            <person name="Ding S.J."/>
            <person name="Wang X.J."/>
            <person name="Zhu J.G."/>
            <person name="Ruan X.D."/>
            <person name="Zhao L."/>
            <person name="Wei J.T."/>
            <person name="Ye R.Z."/>
            <person name="Que T.C."/>
            <person name="Du C.H."/>
            <person name="Zhou Y.H."/>
            <person name="Cheng J.X."/>
            <person name="Dai P.F."/>
            <person name="Guo W.B."/>
            <person name="Han X.H."/>
            <person name="Huang E.J."/>
            <person name="Li L.F."/>
            <person name="Wei W."/>
            <person name="Gao Y.C."/>
            <person name="Liu J.Z."/>
            <person name="Shao H.Z."/>
            <person name="Wang X."/>
            <person name="Wang C.C."/>
            <person name="Yang T.C."/>
            <person name="Huo Q.B."/>
            <person name="Li W."/>
            <person name="Chen H.Y."/>
            <person name="Chen S.E."/>
            <person name="Zhou L.G."/>
            <person name="Ni X.B."/>
            <person name="Tian J.H."/>
            <person name="Sheng Y."/>
            <person name="Liu T."/>
            <person name="Pan Y.S."/>
            <person name="Xia L.Y."/>
            <person name="Li J."/>
            <person name="Zhao F."/>
            <person name="Cao W.C."/>
        </authorList>
    </citation>
    <scope>NUCLEOTIDE SEQUENCE [LARGE SCALE GENOMIC DNA]</scope>
    <source>
        <strain evidence="1">Iper-2018</strain>
    </source>
</reference>
<sequence length="124" mass="13009">MQCKPPWLPASYSLSGTSFSSALSSRRHGVLRLRPTVLRGVAQRQLEVTLLGDQTLSMPIGISPTALHKYAHPDGEAATARGQLAIIPLSQSPDAADTTSASSGLSAFLPSTRARAVQALSRAT</sequence>
<protein>
    <submittedName>
        <fullName evidence="1">Uncharacterized protein</fullName>
    </submittedName>
</protein>
<evidence type="ECO:0000313" key="1">
    <source>
        <dbReference type="EMBL" id="KAG0432630.1"/>
    </source>
</evidence>
<comment type="caution">
    <text evidence="1">The sequence shown here is derived from an EMBL/GenBank/DDBJ whole genome shotgun (WGS) entry which is preliminary data.</text>
</comment>
<dbReference type="Proteomes" id="UP000805193">
    <property type="component" value="Unassembled WGS sequence"/>
</dbReference>
<accession>A0AC60QEU3</accession>
<organism evidence="1 2">
    <name type="scientific">Ixodes persulcatus</name>
    <name type="common">Taiga tick</name>
    <dbReference type="NCBI Taxonomy" id="34615"/>
    <lineage>
        <taxon>Eukaryota</taxon>
        <taxon>Metazoa</taxon>
        <taxon>Ecdysozoa</taxon>
        <taxon>Arthropoda</taxon>
        <taxon>Chelicerata</taxon>
        <taxon>Arachnida</taxon>
        <taxon>Acari</taxon>
        <taxon>Parasitiformes</taxon>
        <taxon>Ixodida</taxon>
        <taxon>Ixodoidea</taxon>
        <taxon>Ixodidae</taxon>
        <taxon>Ixodinae</taxon>
        <taxon>Ixodes</taxon>
    </lineage>
</organism>